<gene>
    <name evidence="2" type="ORF">PMH09_02995</name>
</gene>
<feature type="domain" description="Transposase IS200-like" evidence="1">
    <location>
        <begin position="28"/>
        <end position="189"/>
    </location>
</feature>
<dbReference type="InterPro" id="IPR052715">
    <property type="entry name" value="RAYT_transposase"/>
</dbReference>
<evidence type="ECO:0000259" key="1">
    <source>
        <dbReference type="SMART" id="SM01321"/>
    </source>
</evidence>
<dbReference type="SMART" id="SM01321">
    <property type="entry name" value="Y1_Tnp"/>
    <property type="match status" value="1"/>
</dbReference>
<evidence type="ECO:0000313" key="2">
    <source>
        <dbReference type="EMBL" id="MDJ1182149.1"/>
    </source>
</evidence>
<dbReference type="PANTHER" id="PTHR36966">
    <property type="entry name" value="REP-ASSOCIATED TYROSINE TRANSPOSASE"/>
    <property type="match status" value="1"/>
</dbReference>
<organism evidence="2 3">
    <name type="scientific">Roseofilum casamattae BLCC-M143</name>
    <dbReference type="NCBI Taxonomy" id="3022442"/>
    <lineage>
        <taxon>Bacteria</taxon>
        <taxon>Bacillati</taxon>
        <taxon>Cyanobacteriota</taxon>
        <taxon>Cyanophyceae</taxon>
        <taxon>Desertifilales</taxon>
        <taxon>Desertifilaceae</taxon>
        <taxon>Roseofilum</taxon>
        <taxon>Roseofilum casamattae</taxon>
    </lineage>
</organism>
<evidence type="ECO:0000313" key="3">
    <source>
        <dbReference type="Proteomes" id="UP001232992"/>
    </source>
</evidence>
<comment type="caution">
    <text evidence="2">The sequence shown here is derived from an EMBL/GenBank/DDBJ whole genome shotgun (WGS) entry which is preliminary data.</text>
</comment>
<keyword evidence="3" id="KW-1185">Reference proteome</keyword>
<sequence>MVAGIMNQEKFKGIYRVPSARLPSWDYSSNGIYFITICTGDRFPFLGEVVNGKMRLSHVGILADVLWYEIKNHAINVELAEFVVMPNHVHGILILDNPNKSNNSHNSHDSRRDKACLVSTTTTNATIGQQRFQNQGKNTISSIVGGYKSAVTKHARRLGFDFFWQSRFHDHIIRNEKSYAQIVEYIINNPRNWQDDCFYGGDRV</sequence>
<name>A0ABT7BUF7_9CYAN</name>
<dbReference type="EMBL" id="JAQOSQ010000002">
    <property type="protein sequence ID" value="MDJ1182149.1"/>
    <property type="molecule type" value="Genomic_DNA"/>
</dbReference>
<accession>A0ABT7BUF7</accession>
<reference evidence="2 3" key="1">
    <citation type="submission" date="2023-01" db="EMBL/GenBank/DDBJ databases">
        <title>Novel diversity within Roseofilum (Cyanobacteria; Desertifilaceae) from marine benthic mats with descriptions of four novel species.</title>
        <authorList>
            <person name="Wang Y."/>
            <person name="Berthold D.E."/>
            <person name="Hu J."/>
            <person name="Lefler F.W."/>
            <person name="Laughinghouse H.D. IV."/>
        </authorList>
    </citation>
    <scope>NUCLEOTIDE SEQUENCE [LARGE SCALE GENOMIC DNA]</scope>
    <source>
        <strain evidence="2 3">BLCC-M143</strain>
    </source>
</reference>
<dbReference type="PANTHER" id="PTHR36966:SF1">
    <property type="entry name" value="REP-ASSOCIATED TYROSINE TRANSPOSASE"/>
    <property type="match status" value="1"/>
</dbReference>
<protein>
    <submittedName>
        <fullName evidence="2">Transposase</fullName>
    </submittedName>
</protein>
<dbReference type="Proteomes" id="UP001232992">
    <property type="component" value="Unassembled WGS sequence"/>
</dbReference>
<dbReference type="InterPro" id="IPR002686">
    <property type="entry name" value="Transposase_17"/>
</dbReference>
<dbReference type="Gene3D" id="3.30.70.1290">
    <property type="entry name" value="Transposase IS200-like"/>
    <property type="match status" value="1"/>
</dbReference>
<proteinExistence type="predicted"/>
<dbReference type="InterPro" id="IPR036515">
    <property type="entry name" value="Transposase_17_sf"/>
</dbReference>
<dbReference type="SUPFAM" id="SSF143422">
    <property type="entry name" value="Transposase IS200-like"/>
    <property type="match status" value="1"/>
</dbReference>